<dbReference type="GeneID" id="28966158"/>
<reference evidence="2" key="1">
    <citation type="submission" date="2013-07" db="EMBL/GenBank/DDBJ databases">
        <authorList>
            <consortium name="The Broad Institute Genome Sequencing Platform"/>
            <person name="Cuomo C."/>
            <person name="Litvintseva A."/>
            <person name="Chen Y."/>
            <person name="Heitman J."/>
            <person name="Sun S."/>
            <person name="Springer D."/>
            <person name="Dromer F."/>
            <person name="Young S.K."/>
            <person name="Zeng Q."/>
            <person name="Gargeya S."/>
            <person name="Fitzgerald M."/>
            <person name="Abouelleil A."/>
            <person name="Alvarado L."/>
            <person name="Berlin A.M."/>
            <person name="Chapman S.B."/>
            <person name="Dewar J."/>
            <person name="Goldberg J."/>
            <person name="Griggs A."/>
            <person name="Gujja S."/>
            <person name="Hansen M."/>
            <person name="Howarth C."/>
            <person name="Imamovic A."/>
            <person name="Larimer J."/>
            <person name="McCowan C."/>
            <person name="Murphy C."/>
            <person name="Pearson M."/>
            <person name="Priest M."/>
            <person name="Roberts A."/>
            <person name="Saif S."/>
            <person name="Shea T."/>
            <person name="Sykes S."/>
            <person name="Wortman J."/>
            <person name="Nusbaum C."/>
            <person name="Birren B."/>
        </authorList>
    </citation>
    <scope>NUCLEOTIDE SEQUENCE</scope>
    <source>
        <strain evidence="2">CBS 10117</strain>
    </source>
</reference>
<sequence>MSAQPSTSGAAPTSTPIPGAALPSSSKPKRNKKKSTAKSITTAGASSVIEDTPLAPPAPTVKLDENSVPLLSENGIKEKGPVEEVIAKRQRQLIKKLQRFRGYAAQPHESLNADQKAAVASLPAMEGVYKELEDLIKQIEPVELEQAGKLREVKEQAKQEAESTIAGKVSDFQSALSTPLSLFLRLRQLLHPARSSDHDHLTFARLDLPANLQDEVQATDVLRIGRMYEDLLTGGEAGKVVIAGLVSGPTGDDEENDHIHHLMTLLSASDSAQDEDATPEEGELEETPIPEVEEAQSKAPSESGLPNGDTQIEEPIQTNVNGGAAQGALNFLQDDELAEESEVVPRLTAEQTSDQPPQESITTIPQTPIDSTHAPTDIGSSATAVPGSFAPSSFDWAADEDLDEATEAAHIRQAFALPPSGAQTPAPTQIQAESQGKVEEQTVSTESEKPAIALIQENELANAHVSQSAVDVPTTVESSSLPAPPASGIKDIPIQGQAKGQGQGQARRGQGKGRGGNNASASNRNQQAQKVQAKPTVDEDGFQVVGRQGPQHQPGGRGRGNGNAGAGAGARGRGDGRGRGGQNQPNRGRGGAGGRGGARVPSTTGLTGEGQQGGNKQSRQSQPQQQQQRQVSQNQAQSVKTPAPTAS</sequence>
<evidence type="ECO:0000313" key="2">
    <source>
        <dbReference type="EMBL" id="WWC59882.1"/>
    </source>
</evidence>
<feature type="compositionally biased region" description="Polar residues" evidence="1">
    <location>
        <begin position="421"/>
        <end position="434"/>
    </location>
</feature>
<feature type="compositionally biased region" description="Gly residues" evidence="1">
    <location>
        <begin position="588"/>
        <end position="597"/>
    </location>
</feature>
<evidence type="ECO:0000313" key="3">
    <source>
        <dbReference type="Proteomes" id="UP000078595"/>
    </source>
</evidence>
<feature type="compositionally biased region" description="Gly residues" evidence="1">
    <location>
        <begin position="555"/>
        <end position="571"/>
    </location>
</feature>
<feature type="compositionally biased region" description="Polar residues" evidence="1">
    <location>
        <begin position="464"/>
        <end position="481"/>
    </location>
</feature>
<feature type="compositionally biased region" description="Low complexity" evidence="1">
    <location>
        <begin position="517"/>
        <end position="530"/>
    </location>
</feature>
<dbReference type="KEGG" id="kdj:28966158"/>
<dbReference type="Proteomes" id="UP000078595">
    <property type="component" value="Chromosome 3"/>
</dbReference>
<feature type="compositionally biased region" description="Polar residues" evidence="1">
    <location>
        <begin position="1"/>
        <end position="16"/>
    </location>
</feature>
<organism evidence="2 3">
    <name type="scientific">Kwoniella dejecticola CBS 10117</name>
    <dbReference type="NCBI Taxonomy" id="1296121"/>
    <lineage>
        <taxon>Eukaryota</taxon>
        <taxon>Fungi</taxon>
        <taxon>Dikarya</taxon>
        <taxon>Basidiomycota</taxon>
        <taxon>Agaricomycotina</taxon>
        <taxon>Tremellomycetes</taxon>
        <taxon>Tremellales</taxon>
        <taxon>Cryptococcaceae</taxon>
        <taxon>Kwoniella</taxon>
    </lineage>
</organism>
<feature type="compositionally biased region" description="Low complexity" evidence="1">
    <location>
        <begin position="37"/>
        <end position="47"/>
    </location>
</feature>
<protein>
    <submittedName>
        <fullName evidence="2">Uncharacterized protein</fullName>
    </submittedName>
</protein>
<reference evidence="2" key="2">
    <citation type="submission" date="2024-02" db="EMBL/GenBank/DDBJ databases">
        <title>Comparative genomics of Cryptococcus and Kwoniella reveals pathogenesis evolution and contrasting modes of karyotype evolution via chromosome fusion or intercentromeric recombination.</title>
        <authorList>
            <person name="Coelho M.A."/>
            <person name="David-Palma M."/>
            <person name="Shea T."/>
            <person name="Bowers K."/>
            <person name="McGinley-Smith S."/>
            <person name="Mohammad A.W."/>
            <person name="Gnirke A."/>
            <person name="Yurkov A.M."/>
            <person name="Nowrousian M."/>
            <person name="Sun S."/>
            <person name="Cuomo C.A."/>
            <person name="Heitman J."/>
        </authorList>
    </citation>
    <scope>NUCLEOTIDE SEQUENCE</scope>
    <source>
        <strain evidence="2">CBS 10117</strain>
    </source>
</reference>
<feature type="compositionally biased region" description="Acidic residues" evidence="1">
    <location>
        <begin position="397"/>
        <end position="406"/>
    </location>
</feature>
<dbReference type="AlphaFoldDB" id="A0AAJ8KLX3"/>
<gene>
    <name evidence="2" type="ORF">I303_102444</name>
</gene>
<name>A0AAJ8KLX3_9TREE</name>
<proteinExistence type="predicted"/>
<evidence type="ECO:0000256" key="1">
    <source>
        <dbReference type="SAM" id="MobiDB-lite"/>
    </source>
</evidence>
<feature type="region of interest" description="Disordered" evidence="1">
    <location>
        <begin position="336"/>
        <end position="647"/>
    </location>
</feature>
<feature type="compositionally biased region" description="Acidic residues" evidence="1">
    <location>
        <begin position="272"/>
        <end position="294"/>
    </location>
</feature>
<feature type="compositionally biased region" description="Low complexity" evidence="1">
    <location>
        <begin position="617"/>
        <end position="638"/>
    </location>
</feature>
<dbReference type="EMBL" id="CP144532">
    <property type="protein sequence ID" value="WWC59882.1"/>
    <property type="molecule type" value="Genomic_DNA"/>
</dbReference>
<feature type="region of interest" description="Disordered" evidence="1">
    <location>
        <begin position="268"/>
        <end position="314"/>
    </location>
</feature>
<feature type="region of interest" description="Disordered" evidence="1">
    <location>
        <begin position="1"/>
        <end position="66"/>
    </location>
</feature>
<dbReference type="RefSeq" id="XP_065824619.1">
    <property type="nucleotide sequence ID" value="XM_065968547.1"/>
</dbReference>
<feature type="compositionally biased region" description="Low complexity" evidence="1">
    <location>
        <begin position="495"/>
        <end position="508"/>
    </location>
</feature>
<keyword evidence="3" id="KW-1185">Reference proteome</keyword>
<feature type="compositionally biased region" description="Basic residues" evidence="1">
    <location>
        <begin position="27"/>
        <end position="36"/>
    </location>
</feature>
<feature type="compositionally biased region" description="Polar residues" evidence="1">
    <location>
        <begin position="349"/>
        <end position="383"/>
    </location>
</feature>
<accession>A0AAJ8KLX3</accession>